<sequence length="109" mass="12786">MKYQQLPRKYLELKLQGKPFPTQGHELAGRTFSQLKHFLFRAAYLQCFPDADRSEVNMNFSIYEESPVSVQPKILIELMRGTARRERRPMRVKALFNDCQRPNGPLVTD</sequence>
<proteinExistence type="predicted"/>
<name>A0A558CIW2_9RHOO</name>
<evidence type="ECO:0000313" key="2">
    <source>
        <dbReference type="Proteomes" id="UP000318349"/>
    </source>
</evidence>
<dbReference type="AlphaFoldDB" id="A0A558CIW2"/>
<dbReference type="Proteomes" id="UP000318349">
    <property type="component" value="Unassembled WGS sequence"/>
</dbReference>
<comment type="caution">
    <text evidence="1">The sequence shown here is derived from an EMBL/GenBank/DDBJ whole genome shotgun (WGS) entry which is preliminary data.</text>
</comment>
<accession>A0A558CIW2</accession>
<reference evidence="1 2" key="1">
    <citation type="submission" date="2019-07" db="EMBL/GenBank/DDBJ databases">
        <title>The pathways for chlorine oxyanion respiration interact through the shared metabolite chlorate.</title>
        <authorList>
            <person name="Barnum T.P."/>
            <person name="Cheng Y."/>
            <person name="Hill K.A."/>
            <person name="Lucas L.N."/>
            <person name="Carlson H.K."/>
            <person name="Coates J.D."/>
        </authorList>
    </citation>
    <scope>NUCLEOTIDE SEQUENCE [LARGE SCALE GENOMIC DNA]</scope>
    <source>
        <strain evidence="1 2">SFB-1</strain>
    </source>
</reference>
<gene>
    <name evidence="1" type="ORF">FHP89_14010</name>
</gene>
<evidence type="ECO:0000313" key="1">
    <source>
        <dbReference type="EMBL" id="TVO75458.1"/>
    </source>
</evidence>
<dbReference type="EMBL" id="VMNI01000013">
    <property type="protein sequence ID" value="TVO75458.1"/>
    <property type="molecule type" value="Genomic_DNA"/>
</dbReference>
<protein>
    <submittedName>
        <fullName evidence="1">Uncharacterized protein</fullName>
    </submittedName>
</protein>
<organism evidence="1 2">
    <name type="scientific">Denitromonas halophila</name>
    <dbReference type="NCBI Taxonomy" id="1629404"/>
    <lineage>
        <taxon>Bacteria</taxon>
        <taxon>Pseudomonadati</taxon>
        <taxon>Pseudomonadota</taxon>
        <taxon>Betaproteobacteria</taxon>
        <taxon>Rhodocyclales</taxon>
        <taxon>Zoogloeaceae</taxon>
        <taxon>Denitromonas</taxon>
    </lineage>
</organism>